<evidence type="ECO:0000256" key="1">
    <source>
        <dbReference type="SAM" id="SignalP"/>
    </source>
</evidence>
<sequence length="485" mass="55003">MRCLLISLCCVSLLSCATIPDQAYHKIVCATKDSCSEIELDANIKPITDMVIVNGVSTFRENQVNIKEGDTIANTSFHLFYLEYAENGQKFEGTRQIEVIKRAITTANKPVYLVIYVNSWNNNASIDKPSPDLISFPYLLARRNFQNPEMTVIGVYVGWSGKKYQHFPATILSAKNRAKVADKIGKKGEVRADIISLVDNVQNNPHSGYALIVGKSFGGRLLSRAFIDDLAQTKSVKDWPLGSQSLLVTLNSAIGADAFDDIYQNMPGSDADSGLTLQRPLWINLTSKDDWVTKKAFPKARLIGQKLSDWGKKRTIGHYMPYVSHSITIENGDSLYKRPECLSRYYNHDSQGIQDHYGQPTPMLKVRGIEPWFKIPLQDPNYDQKNRRNEKENVTSHFCDETRHLYENKNASGMNGRYYTTVLRPLYHSSEKKLGYMWNFRTDQSVIGYSHEEARVIKNSGKHNAYVQTILGRMADDMLFTLPEQ</sequence>
<feature type="signal peptide" evidence="1">
    <location>
        <begin position="1"/>
        <end position="23"/>
    </location>
</feature>
<proteinExistence type="predicted"/>
<keyword evidence="1" id="KW-0732">Signal</keyword>
<dbReference type="EMBL" id="CP012678">
    <property type="protein sequence ID" value="ALF60648.1"/>
    <property type="molecule type" value="Genomic_DNA"/>
</dbReference>
<dbReference type="STRING" id="45610.AOC03_11840"/>
<dbReference type="RefSeq" id="WP_062536267.1">
    <property type="nucleotide sequence ID" value="NZ_CP012678.1"/>
</dbReference>
<dbReference type="PROSITE" id="PS51257">
    <property type="entry name" value="PROKAR_LIPOPROTEIN"/>
    <property type="match status" value="1"/>
</dbReference>
<evidence type="ECO:0000313" key="2">
    <source>
        <dbReference type="EMBL" id="ALF60648.1"/>
    </source>
</evidence>
<protein>
    <recommendedName>
        <fullName evidence="4">DUF676 domain-containing protein</fullName>
    </recommendedName>
</protein>
<evidence type="ECO:0008006" key="4">
    <source>
        <dbReference type="Google" id="ProtNLM"/>
    </source>
</evidence>
<dbReference type="KEGG" id="pur:AOC03_11840"/>
<reference evidence="2 3" key="1">
    <citation type="submission" date="2015-09" db="EMBL/GenBank/DDBJ databases">
        <title>Complete genome of Psychrobacter urativorans R10.10B.</title>
        <authorList>
            <person name="See-Too W.S."/>
            <person name="Chan K.G."/>
        </authorList>
    </citation>
    <scope>NUCLEOTIDE SEQUENCE [LARGE SCALE GENOMIC DNA]</scope>
    <source>
        <strain evidence="2 3">R10.10B</strain>
    </source>
</reference>
<feature type="chain" id="PRO_5005801883" description="DUF676 domain-containing protein" evidence="1">
    <location>
        <begin position="24"/>
        <end position="485"/>
    </location>
</feature>
<dbReference type="Proteomes" id="UP000059847">
    <property type="component" value="Chromosome"/>
</dbReference>
<organism evidence="2 3">
    <name type="scientific">Psychrobacter urativorans</name>
    <dbReference type="NCBI Taxonomy" id="45610"/>
    <lineage>
        <taxon>Bacteria</taxon>
        <taxon>Pseudomonadati</taxon>
        <taxon>Pseudomonadota</taxon>
        <taxon>Gammaproteobacteria</taxon>
        <taxon>Moraxellales</taxon>
        <taxon>Moraxellaceae</taxon>
        <taxon>Psychrobacter</taxon>
    </lineage>
</organism>
<gene>
    <name evidence="2" type="ORF">AOC03_11840</name>
</gene>
<evidence type="ECO:0000313" key="3">
    <source>
        <dbReference type="Proteomes" id="UP000059847"/>
    </source>
</evidence>
<keyword evidence="3" id="KW-1185">Reference proteome</keyword>
<accession>A0A0M4SZK4</accession>
<dbReference type="AlphaFoldDB" id="A0A0M4SZK4"/>
<name>A0A0M4SZK4_9GAMM</name>